<reference evidence="2 3" key="1">
    <citation type="journal article" date="2021" name="Int. J. Syst. Evol. Microbiol.">
        <title>Amazonocrinis nigriterrae gen. nov., sp. nov., Atlanticothrix silvestris gen. nov., sp. nov. and Dendronalium phyllosphericum gen. nov., sp. nov., nostocacean cyanobacteria from Brazilian environments.</title>
        <authorList>
            <person name="Alvarenga D.O."/>
            <person name="Andreote A.P.D."/>
            <person name="Branco L.H.Z."/>
            <person name="Delbaje E."/>
            <person name="Cruz R.B."/>
            <person name="Varani A.M."/>
            <person name="Fiore M.F."/>
        </authorList>
    </citation>
    <scope>NUCLEOTIDE SEQUENCE [LARGE SCALE GENOMIC DNA]</scope>
    <source>
        <strain evidence="2 3">CENA67</strain>
    </source>
</reference>
<evidence type="ECO:0000313" key="3">
    <source>
        <dbReference type="Proteomes" id="UP000632766"/>
    </source>
</evidence>
<dbReference type="EMBL" id="JAECZC010000093">
    <property type="protein sequence ID" value="MBH8566350.1"/>
    <property type="molecule type" value="Genomic_DNA"/>
</dbReference>
<sequence length="340" mass="38090">MLKHTKFLLGATLFYFSTVTVVYGNTPRQLCQNDTNVLSKLCEEVREDENFEVLLPESKAKNFIINIVQDPTPLPTPSPGTTSPTQVQGSWPEQIGSVVQGIFDYGRSVVNGLTMKKTFEQSPGLVSSNMETPYILAKHGEKIFDSIRSSIVLNPLPLRATKVAMIPGSYSTIAQSELTQQILDDAIRRNLYIDIRTKLTYLKTFSDALEAMKKLDNYPEYNTISNQVRSDLENNIKELSNSEALVQQFNASIPNLDNKVLIAEHEKKFVEFATQQIRKAEDIPGLEKAVSDTMNQNLDDSVKLITSLVNQELKLIKSNNSGLRSSNQRRNRSRTAGSNL</sequence>
<dbReference type="AlphaFoldDB" id="A0A8J7LC38"/>
<proteinExistence type="predicted"/>
<keyword evidence="3" id="KW-1185">Reference proteome</keyword>
<name>A0A8J7LC38_9NOST</name>
<accession>A0A8J7LC38</accession>
<evidence type="ECO:0000256" key="1">
    <source>
        <dbReference type="SAM" id="MobiDB-lite"/>
    </source>
</evidence>
<dbReference type="Proteomes" id="UP000632766">
    <property type="component" value="Unassembled WGS sequence"/>
</dbReference>
<comment type="caution">
    <text evidence="2">The sequence shown here is derived from an EMBL/GenBank/DDBJ whole genome shotgun (WGS) entry which is preliminary data.</text>
</comment>
<gene>
    <name evidence="2" type="ORF">I8748_30065</name>
</gene>
<dbReference type="RefSeq" id="WP_198128106.1">
    <property type="nucleotide sequence ID" value="NZ_JAECZC010000093.1"/>
</dbReference>
<evidence type="ECO:0000313" key="2">
    <source>
        <dbReference type="EMBL" id="MBH8566350.1"/>
    </source>
</evidence>
<organism evidence="2 3">
    <name type="scientific">Amazonocrinis nigriterrae CENA67</name>
    <dbReference type="NCBI Taxonomy" id="2794033"/>
    <lineage>
        <taxon>Bacteria</taxon>
        <taxon>Bacillati</taxon>
        <taxon>Cyanobacteriota</taxon>
        <taxon>Cyanophyceae</taxon>
        <taxon>Nostocales</taxon>
        <taxon>Nostocaceae</taxon>
        <taxon>Amazonocrinis</taxon>
        <taxon>Amazonocrinis nigriterrae</taxon>
    </lineage>
</organism>
<protein>
    <submittedName>
        <fullName evidence="2">Uncharacterized protein</fullName>
    </submittedName>
</protein>
<feature type="region of interest" description="Disordered" evidence="1">
    <location>
        <begin position="319"/>
        <end position="340"/>
    </location>
</feature>